<dbReference type="AlphaFoldDB" id="A0A6J4K908"/>
<dbReference type="EMBL" id="CADCTW010000021">
    <property type="protein sequence ID" value="CAA9299527.1"/>
    <property type="molecule type" value="Genomic_DNA"/>
</dbReference>
<accession>A0A6J4K908</accession>
<evidence type="ECO:0000313" key="1">
    <source>
        <dbReference type="EMBL" id="CAA9299527.1"/>
    </source>
</evidence>
<reference evidence="1" key="1">
    <citation type="submission" date="2020-02" db="EMBL/GenBank/DDBJ databases">
        <authorList>
            <person name="Meier V. D."/>
        </authorList>
    </citation>
    <scope>NUCLEOTIDE SEQUENCE</scope>
    <source>
        <strain evidence="1">AVDCRST_MAG68</strain>
    </source>
</reference>
<evidence type="ECO:0008006" key="2">
    <source>
        <dbReference type="Google" id="ProtNLM"/>
    </source>
</evidence>
<dbReference type="InterPro" id="IPR025639">
    <property type="entry name" value="DruA"/>
</dbReference>
<sequence length="666" mass="73774">MCEWNPLRPGVTDDAELDALFLEWGRALERAQSTAELRAERAVMDTRVASVVSPRGLEMRVLISLLYDLRAMGWRFRVLDGAVATCAPDIDGLSAADQRASVREGHLLERDAQLAQPATRAFISAMERRRPTASGWHSVFSLMRDGRELATVLDLARSSPEGPVRETALANAIKPYIQLVRRGDRCRFTGLELASVWRYFRHTWTTVYQTTPGRNLAFLVRDSAAPNHPVVGIGALGSSIVQLRVRDSWIGWTAEEFVARVKARPTLAWARWLDRESRELITDVYYGDLVAEGVVTDEEISRPTTEAVDRLRTFAREARQHHRLFPQKEDHSRHGGETLEECETRARTHLFRFKRASALADLLSVRRDLADAGFTAPSVARLRRALSSPAGERALVSVLRRVKAKRVGVNMMDVTVCGAVAPYNALLGGKLVSLLMASSDVSRAYSACYADATSVIASGMAARPVKRNAALVLLGTTGLYSSSPSQYNRLRVPAEEVGGRRGAELRYVPLGRTSGYGSYHFSKGSMELMETFLAQRQRGRQVNSIFGEGVNPKLRKVKAALDAVGLPGELLTQHGQSRLVYGIPLATNFREVLFGVERRPQYIVPQRRSTARAIARFWIRRWLSKRIEQPGVLEGVGSHTLVYPVVHGARVPALAASTDDFALALG</sequence>
<organism evidence="1">
    <name type="scientific">uncultured Gemmatimonadota bacterium</name>
    <dbReference type="NCBI Taxonomy" id="203437"/>
    <lineage>
        <taxon>Bacteria</taxon>
        <taxon>Pseudomonadati</taxon>
        <taxon>Gemmatimonadota</taxon>
        <taxon>environmental samples</taxon>
    </lineage>
</organism>
<protein>
    <recommendedName>
        <fullName evidence="2">DUF4338 domain-containing protein</fullName>
    </recommendedName>
</protein>
<gene>
    <name evidence="1" type="ORF">AVDCRST_MAG68-554</name>
</gene>
<dbReference type="Pfam" id="PF14236">
    <property type="entry name" value="DruA"/>
    <property type="match status" value="2"/>
</dbReference>
<name>A0A6J4K908_9BACT</name>
<proteinExistence type="predicted"/>